<sequence>MSFTQDIFGSAIEFLNTVILMSLFSPDYFKNKFKLIVSMLIISIIVGLIDLTELPFTSLLIYLIIFITLKVAVKRDIFNILFEFIFATAMIILIEHVLLIVFYRIEGMESLEFINRCAQLLITSIICSIIGLNYKLRLKIRLFYEEYQEEFYLISVTLFCFSMIEMFFWKSDNEVVFSESTIISAYTTIWFLFCLYLLRKLIENKKQKENIRLHEQYMETTENLLNGLYSDKHDFNKHLQAIQSLCQFEEPSKAVREIELYIEELKTKEQNKRKSSVSANTGNGVVNALLYSKTREAEKRQIQLYYVPSGVFPDFPCEQYELVQILGNLLDNAFEYVEGLEREQRSVMLSISEWENKKKIEVRNTYQRKKGKEISISQDKNYSTKSGERRGYGLQNVRAVTQKYHGKFNIFQEDNEFIVEVLF</sequence>
<feature type="transmembrane region" description="Helical" evidence="1">
    <location>
        <begin position="80"/>
        <end position="101"/>
    </location>
</feature>
<dbReference type="SUPFAM" id="SSF55874">
    <property type="entry name" value="ATPase domain of HSP90 chaperone/DNA topoisomerase II/histidine kinase"/>
    <property type="match status" value="1"/>
</dbReference>
<dbReference type="PANTHER" id="PTHR40448">
    <property type="entry name" value="TWO-COMPONENT SENSOR HISTIDINE KINASE"/>
    <property type="match status" value="1"/>
</dbReference>
<feature type="transmembrane region" description="Helical" evidence="1">
    <location>
        <begin position="33"/>
        <end position="49"/>
    </location>
</feature>
<feature type="transmembrane region" description="Helical" evidence="1">
    <location>
        <begin position="151"/>
        <end position="169"/>
    </location>
</feature>
<dbReference type="Proteomes" id="UP000287601">
    <property type="component" value="Chromosome"/>
</dbReference>
<dbReference type="InterPro" id="IPR036890">
    <property type="entry name" value="HATPase_C_sf"/>
</dbReference>
<evidence type="ECO:0000256" key="1">
    <source>
        <dbReference type="SAM" id="Phobius"/>
    </source>
</evidence>
<dbReference type="Gene3D" id="3.30.565.10">
    <property type="entry name" value="Histidine kinase-like ATPase, C-terminal domain"/>
    <property type="match status" value="1"/>
</dbReference>
<dbReference type="InterPro" id="IPR032834">
    <property type="entry name" value="NatK-like_C"/>
</dbReference>
<reference evidence="3 4" key="1">
    <citation type="submission" date="2019-01" db="EMBL/GenBank/DDBJ databases">
        <title>Draft genomes of a novel of Aminipila strains.</title>
        <authorList>
            <person name="Ma S."/>
        </authorList>
    </citation>
    <scope>NUCLEOTIDE SEQUENCE [LARGE SCALE GENOMIC DNA]</scope>
    <source>
        <strain evidence="4">JN-39</strain>
    </source>
</reference>
<organism evidence="3 4">
    <name type="scientific">Aminipila luticellarii</name>
    <dbReference type="NCBI Taxonomy" id="2507160"/>
    <lineage>
        <taxon>Bacteria</taxon>
        <taxon>Bacillati</taxon>
        <taxon>Bacillota</taxon>
        <taxon>Clostridia</taxon>
        <taxon>Peptostreptococcales</taxon>
        <taxon>Anaerovoracaceae</taxon>
        <taxon>Aminipila</taxon>
    </lineage>
</organism>
<feature type="domain" description="Sensor histidine kinase NatK-like C-terminal" evidence="2">
    <location>
        <begin position="320"/>
        <end position="423"/>
    </location>
</feature>
<feature type="transmembrane region" description="Helical" evidence="1">
    <location>
        <begin position="181"/>
        <end position="198"/>
    </location>
</feature>
<keyword evidence="1" id="KW-0812">Transmembrane</keyword>
<proteinExistence type="predicted"/>
<feature type="transmembrane region" description="Helical" evidence="1">
    <location>
        <begin position="6"/>
        <end position="24"/>
    </location>
</feature>
<dbReference type="OrthoDB" id="9792686at2"/>
<dbReference type="GO" id="GO:0042802">
    <property type="term" value="F:identical protein binding"/>
    <property type="evidence" value="ECO:0007669"/>
    <property type="project" value="TreeGrafter"/>
</dbReference>
<evidence type="ECO:0000313" key="3">
    <source>
        <dbReference type="EMBL" id="QAT42110.1"/>
    </source>
</evidence>
<keyword evidence="4" id="KW-1185">Reference proteome</keyword>
<accession>A0A410PT85</accession>
<keyword evidence="1" id="KW-0472">Membrane</keyword>
<dbReference type="PANTHER" id="PTHR40448:SF1">
    <property type="entry name" value="TWO-COMPONENT SENSOR HISTIDINE KINASE"/>
    <property type="match status" value="1"/>
</dbReference>
<dbReference type="KEGG" id="amij:EQM06_02055"/>
<dbReference type="EMBL" id="CP035281">
    <property type="protein sequence ID" value="QAT42110.1"/>
    <property type="molecule type" value="Genomic_DNA"/>
</dbReference>
<gene>
    <name evidence="3" type="ORF">EQM06_02055</name>
</gene>
<protein>
    <submittedName>
        <fullName evidence="3">GHKL domain-containing protein</fullName>
    </submittedName>
</protein>
<keyword evidence="1" id="KW-1133">Transmembrane helix</keyword>
<name>A0A410PT85_9FIRM</name>
<evidence type="ECO:0000259" key="2">
    <source>
        <dbReference type="Pfam" id="PF14501"/>
    </source>
</evidence>
<evidence type="ECO:0000313" key="4">
    <source>
        <dbReference type="Proteomes" id="UP000287601"/>
    </source>
</evidence>
<dbReference type="Pfam" id="PF14501">
    <property type="entry name" value="HATPase_c_5"/>
    <property type="match status" value="1"/>
</dbReference>
<feature type="transmembrane region" description="Helical" evidence="1">
    <location>
        <begin position="113"/>
        <end position="131"/>
    </location>
</feature>
<dbReference type="AlphaFoldDB" id="A0A410PT85"/>